<dbReference type="PANTHER" id="PTHR43420">
    <property type="entry name" value="ACETYLTRANSFERASE"/>
    <property type="match status" value="1"/>
</dbReference>
<dbReference type="RefSeq" id="WP_099154793.1">
    <property type="nucleotide sequence ID" value="NZ_PDUD01000049.1"/>
</dbReference>
<dbReference type="PANTHER" id="PTHR43420:SF12">
    <property type="entry name" value="N-ACETYLTRANSFERASE DOMAIN-CONTAINING PROTEIN"/>
    <property type="match status" value="1"/>
</dbReference>
<evidence type="ECO:0000259" key="3">
    <source>
        <dbReference type="PROSITE" id="PS51186"/>
    </source>
</evidence>
<gene>
    <name evidence="4" type="ORF">CRP01_35255</name>
</gene>
<dbReference type="CDD" id="cd04301">
    <property type="entry name" value="NAT_SF"/>
    <property type="match status" value="1"/>
</dbReference>
<sequence length="172" mass="19577">MSMDNTTELQIRPLLPEDLPFFREMFYTSLFVAPAEAPFPRSIIDQPHLARYYLDWGGKKDLGWVAEMDHRPVGAVWSRFFPASDAGYGFVEEDAPEIGIALLPAYRGRGIGTALLTKLMSELQKWGVPAVSLSVDKRNRAMQLYRKLGFRTVREDGNAVVMYKPLLRKHSK</sequence>
<dbReference type="Proteomes" id="UP000223913">
    <property type="component" value="Unassembled WGS sequence"/>
</dbReference>
<dbReference type="Pfam" id="PF00583">
    <property type="entry name" value="Acetyltransf_1"/>
    <property type="match status" value="1"/>
</dbReference>
<reference evidence="4 5" key="1">
    <citation type="submission" date="2017-10" db="EMBL/GenBank/DDBJ databases">
        <title>The draft genome sequence of Lewinella nigricans NBRC 102662.</title>
        <authorList>
            <person name="Wang K."/>
        </authorList>
    </citation>
    <scope>NUCLEOTIDE SEQUENCE [LARGE SCALE GENOMIC DNA]</scope>
    <source>
        <strain evidence="4 5">NBRC 102662</strain>
    </source>
</reference>
<dbReference type="InterPro" id="IPR016181">
    <property type="entry name" value="Acyl_CoA_acyltransferase"/>
</dbReference>
<name>A0A2D0MZV2_FLAN2</name>
<dbReference type="InterPro" id="IPR050680">
    <property type="entry name" value="YpeA/RimI_acetyltransf"/>
</dbReference>
<accession>A0A2D0MZV2</accession>
<keyword evidence="5" id="KW-1185">Reference proteome</keyword>
<dbReference type="InterPro" id="IPR000182">
    <property type="entry name" value="GNAT_dom"/>
</dbReference>
<dbReference type="AlphaFoldDB" id="A0A2D0MZV2"/>
<feature type="domain" description="N-acetyltransferase" evidence="3">
    <location>
        <begin position="9"/>
        <end position="167"/>
    </location>
</feature>
<dbReference type="Gene3D" id="3.40.630.30">
    <property type="match status" value="1"/>
</dbReference>
<dbReference type="GO" id="GO:0016747">
    <property type="term" value="F:acyltransferase activity, transferring groups other than amino-acyl groups"/>
    <property type="evidence" value="ECO:0007669"/>
    <property type="project" value="InterPro"/>
</dbReference>
<dbReference type="SUPFAM" id="SSF55729">
    <property type="entry name" value="Acyl-CoA N-acyltransferases (Nat)"/>
    <property type="match status" value="1"/>
</dbReference>
<dbReference type="EMBL" id="PDUD01000049">
    <property type="protein sequence ID" value="PHN01747.1"/>
    <property type="molecule type" value="Genomic_DNA"/>
</dbReference>
<evidence type="ECO:0000256" key="1">
    <source>
        <dbReference type="ARBA" id="ARBA00022679"/>
    </source>
</evidence>
<comment type="caution">
    <text evidence="4">The sequence shown here is derived from an EMBL/GenBank/DDBJ whole genome shotgun (WGS) entry which is preliminary data.</text>
</comment>
<evidence type="ECO:0000313" key="5">
    <source>
        <dbReference type="Proteomes" id="UP000223913"/>
    </source>
</evidence>
<proteinExistence type="predicted"/>
<evidence type="ECO:0000256" key="2">
    <source>
        <dbReference type="ARBA" id="ARBA00023315"/>
    </source>
</evidence>
<keyword evidence="1 4" id="KW-0808">Transferase</keyword>
<protein>
    <submittedName>
        <fullName evidence="4">Histone acetyltransferase</fullName>
    </submittedName>
</protein>
<dbReference type="PROSITE" id="PS51186">
    <property type="entry name" value="GNAT"/>
    <property type="match status" value="1"/>
</dbReference>
<evidence type="ECO:0000313" key="4">
    <source>
        <dbReference type="EMBL" id="PHN01747.1"/>
    </source>
</evidence>
<organism evidence="4 5">
    <name type="scientific">Flavilitoribacter nigricans (strain ATCC 23147 / DSM 23189 / NBRC 102662 / NCIMB 1420 / SS-2)</name>
    <name type="common">Lewinella nigricans</name>
    <dbReference type="NCBI Taxonomy" id="1122177"/>
    <lineage>
        <taxon>Bacteria</taxon>
        <taxon>Pseudomonadati</taxon>
        <taxon>Bacteroidota</taxon>
        <taxon>Saprospiria</taxon>
        <taxon>Saprospirales</taxon>
        <taxon>Lewinellaceae</taxon>
        <taxon>Flavilitoribacter</taxon>
    </lineage>
</organism>
<keyword evidence="2" id="KW-0012">Acyltransferase</keyword>
<dbReference type="OrthoDB" id="9790865at2"/>